<organism evidence="13 14">
    <name type="scientific">Phaeocystidibacter luteus</name>
    <dbReference type="NCBI Taxonomy" id="911197"/>
    <lineage>
        <taxon>Bacteria</taxon>
        <taxon>Pseudomonadati</taxon>
        <taxon>Bacteroidota</taxon>
        <taxon>Flavobacteriia</taxon>
        <taxon>Flavobacteriales</taxon>
        <taxon>Phaeocystidibacteraceae</taxon>
        <taxon>Phaeocystidibacter</taxon>
    </lineage>
</organism>
<dbReference type="GO" id="GO:0097510">
    <property type="term" value="P:base-excision repair, AP site formation via deaminated base removal"/>
    <property type="evidence" value="ECO:0007669"/>
    <property type="project" value="TreeGrafter"/>
</dbReference>
<reference evidence="13 14" key="1">
    <citation type="submission" date="2019-09" db="EMBL/GenBank/DDBJ databases">
        <title>Genomes of family Cryomorphaceae.</title>
        <authorList>
            <person name="Bowman J.P."/>
        </authorList>
    </citation>
    <scope>NUCLEOTIDE SEQUENCE [LARGE SCALE GENOMIC DNA]</scope>
    <source>
        <strain evidence="13 14">LMG 25704</strain>
    </source>
</reference>
<dbReference type="NCBIfam" id="NF003592">
    <property type="entry name" value="PRK05254.1-5"/>
    <property type="match status" value="1"/>
</dbReference>
<dbReference type="Pfam" id="PF03167">
    <property type="entry name" value="UDG"/>
    <property type="match status" value="1"/>
</dbReference>
<keyword evidence="7 9" id="KW-0378">Hydrolase</keyword>
<dbReference type="InterPro" id="IPR005122">
    <property type="entry name" value="Uracil-DNA_glycosylase-like"/>
</dbReference>
<evidence type="ECO:0000256" key="10">
    <source>
        <dbReference type="PROSITE-ProRule" id="PRU10072"/>
    </source>
</evidence>
<dbReference type="PANTHER" id="PTHR11264">
    <property type="entry name" value="URACIL-DNA GLYCOSYLASE"/>
    <property type="match status" value="1"/>
</dbReference>
<dbReference type="SMART" id="SM00986">
    <property type="entry name" value="UDG"/>
    <property type="match status" value="1"/>
</dbReference>
<evidence type="ECO:0000259" key="12">
    <source>
        <dbReference type="SMART" id="SM00986"/>
    </source>
</evidence>
<evidence type="ECO:0000256" key="9">
    <source>
        <dbReference type="HAMAP-Rule" id="MF_00148"/>
    </source>
</evidence>
<dbReference type="NCBIfam" id="NF003591">
    <property type="entry name" value="PRK05254.1-4"/>
    <property type="match status" value="1"/>
</dbReference>
<keyword evidence="9" id="KW-0963">Cytoplasm</keyword>
<keyword evidence="13" id="KW-0326">Glycosidase</keyword>
<evidence type="ECO:0000256" key="4">
    <source>
        <dbReference type="ARBA" id="ARBA00012030"/>
    </source>
</evidence>
<comment type="caution">
    <text evidence="13">The sequence shown here is derived from an EMBL/GenBank/DDBJ whole genome shotgun (WGS) entry which is preliminary data.</text>
</comment>
<feature type="active site" description="Proton acceptor" evidence="9 10">
    <location>
        <position position="72"/>
    </location>
</feature>
<dbReference type="EMBL" id="WBVO01000011">
    <property type="protein sequence ID" value="KAB2807378.1"/>
    <property type="molecule type" value="Genomic_DNA"/>
</dbReference>
<dbReference type="EC" id="3.2.2.27" evidence="4 9"/>
<comment type="catalytic activity">
    <reaction evidence="1 9 11">
        <text>Hydrolyzes single-stranded DNA or mismatched double-stranded DNA and polynucleotides, releasing free uracil.</text>
        <dbReference type="EC" id="3.2.2.27"/>
    </reaction>
</comment>
<keyword evidence="14" id="KW-1185">Reference proteome</keyword>
<dbReference type="PROSITE" id="PS00130">
    <property type="entry name" value="U_DNA_GLYCOSYLASE"/>
    <property type="match status" value="1"/>
</dbReference>
<dbReference type="InterPro" id="IPR002043">
    <property type="entry name" value="UDG_fam1"/>
</dbReference>
<evidence type="ECO:0000256" key="5">
    <source>
        <dbReference type="ARBA" id="ARBA00018429"/>
    </source>
</evidence>
<gene>
    <name evidence="9" type="primary">ung</name>
    <name evidence="13" type="ORF">F8C67_12440</name>
</gene>
<dbReference type="GO" id="GO:0004844">
    <property type="term" value="F:uracil DNA N-glycosylase activity"/>
    <property type="evidence" value="ECO:0007669"/>
    <property type="project" value="UniProtKB-UniRule"/>
</dbReference>
<dbReference type="RefSeq" id="WP_151668185.1">
    <property type="nucleotide sequence ID" value="NZ_WBVO01000011.1"/>
</dbReference>
<dbReference type="HAMAP" id="MF_00148">
    <property type="entry name" value="UDG"/>
    <property type="match status" value="1"/>
</dbReference>
<dbReference type="PANTHER" id="PTHR11264:SF0">
    <property type="entry name" value="URACIL-DNA GLYCOSYLASE"/>
    <property type="match status" value="1"/>
</dbReference>
<dbReference type="Proteomes" id="UP000468650">
    <property type="component" value="Unassembled WGS sequence"/>
</dbReference>
<comment type="similarity">
    <text evidence="3 9 11">Belongs to the uracil-DNA glycosylase (UDG) superfamily. UNG family.</text>
</comment>
<dbReference type="InterPro" id="IPR036895">
    <property type="entry name" value="Uracil-DNA_glycosylase-like_sf"/>
</dbReference>
<evidence type="ECO:0000256" key="3">
    <source>
        <dbReference type="ARBA" id="ARBA00008184"/>
    </source>
</evidence>
<evidence type="ECO:0000313" key="13">
    <source>
        <dbReference type="EMBL" id="KAB2807378.1"/>
    </source>
</evidence>
<feature type="domain" description="Uracil-DNA glycosylase-like" evidence="12">
    <location>
        <begin position="57"/>
        <end position="216"/>
    </location>
</feature>
<evidence type="ECO:0000256" key="11">
    <source>
        <dbReference type="RuleBase" id="RU003780"/>
    </source>
</evidence>
<dbReference type="GO" id="GO:0005737">
    <property type="term" value="C:cytoplasm"/>
    <property type="evidence" value="ECO:0007669"/>
    <property type="project" value="UniProtKB-SubCell"/>
</dbReference>
<evidence type="ECO:0000256" key="8">
    <source>
        <dbReference type="ARBA" id="ARBA00023204"/>
    </source>
</evidence>
<dbReference type="InterPro" id="IPR018085">
    <property type="entry name" value="Ura-DNA_Glyclase_AS"/>
</dbReference>
<dbReference type="SUPFAM" id="SSF52141">
    <property type="entry name" value="Uracil-DNA glycosylase-like"/>
    <property type="match status" value="1"/>
</dbReference>
<proteinExistence type="inferred from homology"/>
<comment type="function">
    <text evidence="2 9 11">Excises uracil residues from the DNA which can arise as a result of misincorporation of dUMP residues by DNA polymerase or due to deamination of cytosine.</text>
</comment>
<evidence type="ECO:0000256" key="7">
    <source>
        <dbReference type="ARBA" id="ARBA00022801"/>
    </source>
</evidence>
<accession>A0A6N6REX9</accession>
<dbReference type="SMART" id="SM00987">
    <property type="entry name" value="UreE_C"/>
    <property type="match status" value="1"/>
</dbReference>
<comment type="subcellular location">
    <subcellularLocation>
        <location evidence="9">Cytoplasm</location>
    </subcellularLocation>
</comment>
<dbReference type="AlphaFoldDB" id="A0A6N6REX9"/>
<dbReference type="NCBIfam" id="NF003588">
    <property type="entry name" value="PRK05254.1-1"/>
    <property type="match status" value="1"/>
</dbReference>
<evidence type="ECO:0000256" key="1">
    <source>
        <dbReference type="ARBA" id="ARBA00001400"/>
    </source>
</evidence>
<evidence type="ECO:0000256" key="2">
    <source>
        <dbReference type="ARBA" id="ARBA00002631"/>
    </source>
</evidence>
<dbReference type="CDD" id="cd10027">
    <property type="entry name" value="UDG-F1-like"/>
    <property type="match status" value="1"/>
</dbReference>
<keyword evidence="6 9" id="KW-0227">DNA damage</keyword>
<dbReference type="NCBIfam" id="NF003589">
    <property type="entry name" value="PRK05254.1-2"/>
    <property type="match status" value="1"/>
</dbReference>
<evidence type="ECO:0000313" key="14">
    <source>
        <dbReference type="Proteomes" id="UP000468650"/>
    </source>
</evidence>
<name>A0A6N6REX9_9FLAO</name>
<keyword evidence="8 9" id="KW-0234">DNA repair</keyword>
<dbReference type="OrthoDB" id="9804372at2"/>
<dbReference type="Gene3D" id="3.40.470.10">
    <property type="entry name" value="Uracil-DNA glycosylase-like domain"/>
    <property type="match status" value="1"/>
</dbReference>
<sequence>MSSVTQSIRTYVPKRWLDAILTQLSDNQISVLFDKVDEAYSSEVVFPPKPDVFKALELSLPSEVKVVIVGQDPYHGAGQAHGLSFSVPVGVKVPPSLRNIYKEIETSTDSECPQTGNLENWASQGVFLLNTSLTVEEGRPASHSKLGWQAFTDAILQIISRQGGVVFMLWGKHAEEKANLLDASKNLILKAPHPSPLSAHKGFFGCYHFVEANTYLVNSGKTPIVWCAKSQPNLFSNL</sequence>
<evidence type="ECO:0000256" key="6">
    <source>
        <dbReference type="ARBA" id="ARBA00022763"/>
    </source>
</evidence>
<dbReference type="NCBIfam" id="TIGR00628">
    <property type="entry name" value="ung"/>
    <property type="match status" value="1"/>
</dbReference>
<protein>
    <recommendedName>
        <fullName evidence="5 9">Uracil-DNA glycosylase</fullName>
        <shortName evidence="9">UDG</shortName>
        <ecNumber evidence="4 9">3.2.2.27</ecNumber>
    </recommendedName>
</protein>